<dbReference type="InterPro" id="IPR002543">
    <property type="entry name" value="FtsK_dom"/>
</dbReference>
<keyword evidence="1 3" id="KW-0547">Nucleotide-binding</keyword>
<feature type="binding site" evidence="3">
    <location>
        <begin position="1545"/>
        <end position="1552"/>
    </location>
    <ligand>
        <name>ATP</name>
        <dbReference type="ChEBI" id="CHEBI:30616"/>
    </ligand>
</feature>
<dbReference type="RefSeq" id="WP_126401464.1">
    <property type="nucleotide sequence ID" value="NZ_AP018907.1"/>
</dbReference>
<evidence type="ECO:0000313" key="7">
    <source>
        <dbReference type="Proteomes" id="UP000266934"/>
    </source>
</evidence>
<sequence length="1785" mass="196802">MKSHDLIGKVVAARLSGLLDPPPSSRILFGVLGLAPEVTCAIAREVASLTVSGGRVDVCVHPDLACATIGGARVLDQTATWHRNHADPDVLLTLFSVPAKDVKSVEQSLSHTDRIDDEWLLEDLEPWAAKAMPGADEEQRAHLTAIVRGLIRSGVGFDAHRVAGFVVRLVSHHENDGLTLANAARRALPALRLPCDAGDPRAKLTESAEAELFFRRLQEEAKPALHLQDKDGDPLPRPEIRKRLQSLKEGGQISDEALEALADLISDPCVGDGGWTKSQEKAAEIPWEVTSRLFADDRRREKLTFGEETRRLFDKKFPTCLGQDDIDLLDDLKSDASRPKETYDKFFSEHRERLRVDPKLYRRWEKLVFRKPIETDNLAEGLLRLVERARPDSEEDKDSVLLVRLEDSADLDFWTKEKNTKLCRVLRDRWRGLGELVGPDVRLEFGRCWSENWEAQISARGGEVDSTGKDAVQFHFKAFAVPRATTALGATGAATAKALRAQMIWTPPPEAMITAFPLDLEVLAHGKELVPLLTAHVSANRYDRHGSIQAVDLAKVATIIDVEGASDGRLADPRKQQNRVDENWCRCLNQAVADKIVEESDATALKAAFDSFQAEYTRAIRAMKGGKGLADDALLLQAQRYGELLRALASKARASVCVRDLWAPLLTIGAASLDGLRPGVIVTPWHPLRLAEIAVKARHLADGIRRVVNSPANLAAEVPEYVDNLCQVLSRTYYADVGAAPGPSNVFIAETRQVADVSLLEPPVYGSEEGLADEPAEETVAAFERVVKEYLDLRPHEKASFSTVVMDAESEDLPVLMAESMARRIDGDPTLRCDLVLTHESVGSLRRIYERQNRRIGYEVDASLTSEAARNFLSRLRVAIVNQALLDQVGPKGHDIVVLQDVIARRAEVKWTRATGVGAADILTHMPTAHSRRKPFHKGDTTSGSYLTNPGGPEPVHAYIDALHDVLEGRASEEGDPWLPMQEVQFQSGRVQQVLSKAHRLANWVMTFDRLADRRLVGSSDRRIIRYFSDPRSDHNVIVSAEIGEEALEDRLMGDLRAALPSENREVLLDILRRIHRASATLSGAIVMRAAQSGNHAQELLGLVLAQREVELLVASAADDYRMAWFFLDDFASWLSLDGTRADLLGVCFSTTARGPSIRLVVAEAKFVGQANVSEQCHRSLEQLAATYATLHRRLVAPDGTVDPATWRNRLADLVLEHIEPFDQIGGRHFSRWLADLRCPGTRLEMTGHSLVFVHDTSDVEGDNPRIPDAEEPRSQRRPIAQWMLGRTSIATALRGLLAPDVKSQIWTPKDWPDDSEQTTEVQIQETPSVMAEPSPSAGPDGLAGMEHGSVRSGDGGDTPAEREFWTENGAEPSDGFPPLAAGWLPEVHWALAGMGRALAGDEGDAWLPAQVKQLQSALQKEGMDAPVLASRLTPNSGLVDLDGRSVTVSWLERKQIELLTKYSLDIIRISPKAGRVVVGLRRPKRTILHLADAWRRRQFEESAPVSNMALILGEKEDDGSLFYLPLGAPFGDQERAAPHTIISGTTGSGKGILATSLLLDVCAFNSPRLVEIHLIDPKKGVDYGWARQLPHLKGDIVAEKADAVELLKRLVQEMEGRYEVLRQAGVANIDQFNRRQGVSATGLMPRILVFFDEVANWMQDEDFKDAVEPLINEIATKSRAAGIHLFMIYQRADNQVMTMQLRTNLGNKLVLRLGDEGSSRVALGEKGAERLLGKGHLIAKLDSDEKIYCQVPFIGEDEVPRLAEAIGRGWRNASLGGQSGTKAA</sequence>
<organism evidence="6 7">
    <name type="scientific">Blastochloris tepida</name>
    <dbReference type="NCBI Taxonomy" id="2233851"/>
    <lineage>
        <taxon>Bacteria</taxon>
        <taxon>Pseudomonadati</taxon>
        <taxon>Pseudomonadota</taxon>
        <taxon>Alphaproteobacteria</taxon>
        <taxon>Hyphomicrobiales</taxon>
        <taxon>Blastochloridaceae</taxon>
        <taxon>Blastochloris</taxon>
    </lineage>
</organism>
<feature type="compositionally biased region" description="Polar residues" evidence="4">
    <location>
        <begin position="1319"/>
        <end position="1328"/>
    </location>
</feature>
<accession>A0A348G471</accession>
<dbReference type="GO" id="GO:0003677">
    <property type="term" value="F:DNA binding"/>
    <property type="evidence" value="ECO:0007669"/>
    <property type="project" value="InterPro"/>
</dbReference>
<evidence type="ECO:0000256" key="1">
    <source>
        <dbReference type="ARBA" id="ARBA00022741"/>
    </source>
</evidence>
<evidence type="ECO:0000313" key="6">
    <source>
        <dbReference type="EMBL" id="BBF94354.1"/>
    </source>
</evidence>
<dbReference type="InterPro" id="IPR027417">
    <property type="entry name" value="P-loop_NTPase"/>
</dbReference>
<gene>
    <name evidence="6" type="ORF">BLTE_30390</name>
</gene>
<proteinExistence type="predicted"/>
<evidence type="ECO:0000256" key="3">
    <source>
        <dbReference type="PROSITE-ProRule" id="PRU00289"/>
    </source>
</evidence>
<dbReference type="InterPro" id="IPR050206">
    <property type="entry name" value="FtsK/SpoIIIE/SftA"/>
</dbReference>
<dbReference type="EMBL" id="AP018907">
    <property type="protein sequence ID" value="BBF94354.1"/>
    <property type="molecule type" value="Genomic_DNA"/>
</dbReference>
<evidence type="ECO:0000256" key="4">
    <source>
        <dbReference type="SAM" id="MobiDB-lite"/>
    </source>
</evidence>
<dbReference type="PANTHER" id="PTHR22683">
    <property type="entry name" value="SPORULATION PROTEIN RELATED"/>
    <property type="match status" value="1"/>
</dbReference>
<dbReference type="OrthoDB" id="9806951at2"/>
<feature type="domain" description="FtsK" evidence="5">
    <location>
        <begin position="1524"/>
        <end position="1721"/>
    </location>
</feature>
<reference evidence="6 7" key="1">
    <citation type="submission" date="2018-08" db="EMBL/GenBank/DDBJ databases">
        <title>Complete genome sequencing of Blastochloris tepida GI.</title>
        <authorList>
            <person name="Tsukatani Y."/>
            <person name="Mori H."/>
        </authorList>
    </citation>
    <scope>NUCLEOTIDE SEQUENCE [LARGE SCALE GENOMIC DNA]</scope>
    <source>
        <strain evidence="6 7">GI</strain>
    </source>
</reference>
<feature type="region of interest" description="Disordered" evidence="4">
    <location>
        <begin position="1308"/>
        <end position="1372"/>
    </location>
</feature>
<dbReference type="Pfam" id="PF01580">
    <property type="entry name" value="FtsK_SpoIIIE"/>
    <property type="match status" value="1"/>
</dbReference>
<protein>
    <recommendedName>
        <fullName evidence="5">FtsK domain-containing protein</fullName>
    </recommendedName>
</protein>
<name>A0A348G471_9HYPH</name>
<dbReference type="KEGG" id="blag:BLTE_30390"/>
<evidence type="ECO:0000256" key="2">
    <source>
        <dbReference type="ARBA" id="ARBA00022840"/>
    </source>
</evidence>
<keyword evidence="7" id="KW-1185">Reference proteome</keyword>
<dbReference type="CDD" id="cd01127">
    <property type="entry name" value="TrwB_TraG_TraD_VirD4"/>
    <property type="match status" value="1"/>
</dbReference>
<dbReference type="Gene3D" id="3.40.50.300">
    <property type="entry name" value="P-loop containing nucleotide triphosphate hydrolases"/>
    <property type="match status" value="1"/>
</dbReference>
<dbReference type="PROSITE" id="PS50901">
    <property type="entry name" value="FTSK"/>
    <property type="match status" value="1"/>
</dbReference>
<evidence type="ECO:0000259" key="5">
    <source>
        <dbReference type="PROSITE" id="PS50901"/>
    </source>
</evidence>
<dbReference type="Proteomes" id="UP000266934">
    <property type="component" value="Chromosome"/>
</dbReference>
<dbReference type="SUPFAM" id="SSF52540">
    <property type="entry name" value="P-loop containing nucleoside triphosphate hydrolases"/>
    <property type="match status" value="1"/>
</dbReference>
<keyword evidence="2 3" id="KW-0067">ATP-binding</keyword>
<dbReference type="PANTHER" id="PTHR22683:SF41">
    <property type="entry name" value="DNA TRANSLOCASE FTSK"/>
    <property type="match status" value="1"/>
</dbReference>
<dbReference type="GO" id="GO:0005524">
    <property type="term" value="F:ATP binding"/>
    <property type="evidence" value="ECO:0007669"/>
    <property type="project" value="UniProtKB-UniRule"/>
</dbReference>